<organism evidence="4 5">
    <name type="scientific">Umbelopsis vinacea</name>
    <dbReference type="NCBI Taxonomy" id="44442"/>
    <lineage>
        <taxon>Eukaryota</taxon>
        <taxon>Fungi</taxon>
        <taxon>Fungi incertae sedis</taxon>
        <taxon>Mucoromycota</taxon>
        <taxon>Mucoromycotina</taxon>
        <taxon>Umbelopsidomycetes</taxon>
        <taxon>Umbelopsidales</taxon>
        <taxon>Umbelopsidaceae</taxon>
        <taxon>Umbelopsis</taxon>
    </lineage>
</organism>
<dbReference type="PANTHER" id="PTHR42748:SF7">
    <property type="entry name" value="NMRA LIKE REDOX SENSOR 1-RELATED"/>
    <property type="match status" value="1"/>
</dbReference>
<dbReference type="Proteomes" id="UP000612746">
    <property type="component" value="Unassembled WGS sequence"/>
</dbReference>
<proteinExistence type="inferred from homology"/>
<evidence type="ECO:0000259" key="3">
    <source>
        <dbReference type="Pfam" id="PF05368"/>
    </source>
</evidence>
<reference evidence="4" key="1">
    <citation type="submission" date="2020-12" db="EMBL/GenBank/DDBJ databases">
        <title>Metabolic potential, ecology and presence of endohyphal bacteria is reflected in genomic diversity of Mucoromycotina.</title>
        <authorList>
            <person name="Muszewska A."/>
            <person name="Okrasinska A."/>
            <person name="Steczkiewicz K."/>
            <person name="Drgas O."/>
            <person name="Orlowska M."/>
            <person name="Perlinska-Lenart U."/>
            <person name="Aleksandrzak-Piekarczyk T."/>
            <person name="Szatraj K."/>
            <person name="Zielenkiewicz U."/>
            <person name="Pilsyk S."/>
            <person name="Malc E."/>
            <person name="Mieczkowski P."/>
            <person name="Kruszewska J.S."/>
            <person name="Biernat P."/>
            <person name="Pawlowska J."/>
        </authorList>
    </citation>
    <scope>NUCLEOTIDE SEQUENCE</scope>
    <source>
        <strain evidence="4">WA0000051536</strain>
    </source>
</reference>
<dbReference type="Pfam" id="PF05368">
    <property type="entry name" value="NmrA"/>
    <property type="match status" value="1"/>
</dbReference>
<accession>A0A8H7UAN7</accession>
<feature type="domain" description="NmrA-like" evidence="3">
    <location>
        <begin position="3"/>
        <end position="254"/>
    </location>
</feature>
<dbReference type="InterPro" id="IPR051164">
    <property type="entry name" value="NmrA-like_oxidored"/>
</dbReference>
<dbReference type="EMBL" id="JAEPRA010000014">
    <property type="protein sequence ID" value="KAG2175895.1"/>
    <property type="molecule type" value="Genomic_DNA"/>
</dbReference>
<sequence length="306" mass="34227">MTQKTILVTAANGTVGSALVGFLLDQGFNVNALVRNTESETARELEKRGAKIFKGDFDDIPSLQKASQGIWGVFVNGLPVFGTLDELRHNTNVINAAKEAGAKFGVYMSVTLADIKDQFPNFGPEHPNYKYWQSKYGTEKALENAGFDYWTILRPGIFMNTFFGPVAAILWPIFQKQHTILSPLPPSATQSLIDPDDIARYAAAAFADPDTFNGLAIDLSGEEITLDDFAKLVIDITGIDIKVEHVSREEAASRGVPEIINWWYDWKTALNYHIDYERLKQFPIRPTTSEEYVKNHKDDIIKFLSS</sequence>
<dbReference type="InterPro" id="IPR036291">
    <property type="entry name" value="NAD(P)-bd_dom_sf"/>
</dbReference>
<evidence type="ECO:0000313" key="5">
    <source>
        <dbReference type="Proteomes" id="UP000612746"/>
    </source>
</evidence>
<keyword evidence="5" id="KW-1185">Reference proteome</keyword>
<evidence type="ECO:0000313" key="4">
    <source>
        <dbReference type="EMBL" id="KAG2175895.1"/>
    </source>
</evidence>
<protein>
    <recommendedName>
        <fullName evidence="3">NmrA-like domain-containing protein</fullName>
    </recommendedName>
</protein>
<dbReference type="InterPro" id="IPR008030">
    <property type="entry name" value="NmrA-like"/>
</dbReference>
<dbReference type="AlphaFoldDB" id="A0A8H7UAN7"/>
<gene>
    <name evidence="4" type="ORF">INT44_000373</name>
</gene>
<comment type="caution">
    <text evidence="4">The sequence shown here is derived from an EMBL/GenBank/DDBJ whole genome shotgun (WGS) entry which is preliminary data.</text>
</comment>
<dbReference type="Gene3D" id="3.40.50.720">
    <property type="entry name" value="NAD(P)-binding Rossmann-like Domain"/>
    <property type="match status" value="1"/>
</dbReference>
<dbReference type="PANTHER" id="PTHR42748">
    <property type="entry name" value="NITROGEN METABOLITE REPRESSION PROTEIN NMRA FAMILY MEMBER"/>
    <property type="match status" value="1"/>
</dbReference>
<evidence type="ECO:0000256" key="2">
    <source>
        <dbReference type="ARBA" id="ARBA00022857"/>
    </source>
</evidence>
<dbReference type="OrthoDB" id="419598at2759"/>
<comment type="similarity">
    <text evidence="1">Belongs to the NmrA-type oxidoreductase family.</text>
</comment>
<keyword evidence="2" id="KW-0521">NADP</keyword>
<name>A0A8H7UAN7_9FUNG</name>
<evidence type="ECO:0000256" key="1">
    <source>
        <dbReference type="ARBA" id="ARBA00006328"/>
    </source>
</evidence>
<dbReference type="SUPFAM" id="SSF51735">
    <property type="entry name" value="NAD(P)-binding Rossmann-fold domains"/>
    <property type="match status" value="1"/>
</dbReference>